<dbReference type="RefSeq" id="WP_109602090.1">
    <property type="nucleotide sequence ID" value="NZ_BONA01000088.1"/>
</dbReference>
<organism evidence="2 3">
    <name type="scientific">Actinoplanes xinjiangensis</name>
    <dbReference type="NCBI Taxonomy" id="512350"/>
    <lineage>
        <taxon>Bacteria</taxon>
        <taxon>Bacillati</taxon>
        <taxon>Actinomycetota</taxon>
        <taxon>Actinomycetes</taxon>
        <taxon>Micromonosporales</taxon>
        <taxon>Micromonosporaceae</taxon>
        <taxon>Actinoplanes</taxon>
    </lineage>
</organism>
<dbReference type="EMBL" id="QGGR01000032">
    <property type="protein sequence ID" value="PWK31690.1"/>
    <property type="molecule type" value="Genomic_DNA"/>
</dbReference>
<protein>
    <submittedName>
        <fullName evidence="2">NAD(P)H dehydrogenase (Quinone)</fullName>
    </submittedName>
</protein>
<dbReference type="Gene3D" id="3.90.25.10">
    <property type="entry name" value="UDP-galactose 4-epimerase, domain 1"/>
    <property type="match status" value="1"/>
</dbReference>
<dbReference type="InterPro" id="IPR052718">
    <property type="entry name" value="NmrA-type_oxidoreductase"/>
</dbReference>
<comment type="caution">
    <text evidence="2">The sequence shown here is derived from an EMBL/GenBank/DDBJ whole genome shotgun (WGS) entry which is preliminary data.</text>
</comment>
<name>A0A316EK98_9ACTN</name>
<sequence length="274" mass="28463">MILVTGANGQLATLILAQLDARGVPAIGGSRNPTGDQRPLDFDDPGGLDLTDVTILLLVSAGYAEDDRVVARHRAVLDAAVRDGVRHVVYTSVTTAGDHLAFAPAHRATERMIRHSGLAWTLLRNGLYAELFGALLTWTPDGLESPFGDGMLAAVSRADLAAAAAVVASAPAAHAGRTYDLVGEPISATAVAAHLGVDHRTIGLGEYRTRLLSDGGLLPFQPPMLASIATGIRHGFLGGTGPDLEQLLRRAPSNAVTIAATTIDALRPARTGPV</sequence>
<dbReference type="OrthoDB" id="5510591at2"/>
<accession>A0A316EK98</accession>
<evidence type="ECO:0000259" key="1">
    <source>
        <dbReference type="Pfam" id="PF13460"/>
    </source>
</evidence>
<dbReference type="Pfam" id="PF13460">
    <property type="entry name" value="NAD_binding_10"/>
    <property type="match status" value="1"/>
</dbReference>
<evidence type="ECO:0000313" key="3">
    <source>
        <dbReference type="Proteomes" id="UP000245697"/>
    </source>
</evidence>
<gene>
    <name evidence="2" type="ORF">BC793_13239</name>
</gene>
<dbReference type="AlphaFoldDB" id="A0A316EK98"/>
<dbReference type="InterPro" id="IPR036291">
    <property type="entry name" value="NAD(P)-bd_dom_sf"/>
</dbReference>
<dbReference type="Proteomes" id="UP000245697">
    <property type="component" value="Unassembled WGS sequence"/>
</dbReference>
<dbReference type="SUPFAM" id="SSF51735">
    <property type="entry name" value="NAD(P)-binding Rossmann-fold domains"/>
    <property type="match status" value="1"/>
</dbReference>
<keyword evidence="3" id="KW-1185">Reference proteome</keyword>
<dbReference type="InterPro" id="IPR016040">
    <property type="entry name" value="NAD(P)-bd_dom"/>
</dbReference>
<proteinExistence type="predicted"/>
<dbReference type="PANTHER" id="PTHR47129:SF1">
    <property type="entry name" value="NMRA-LIKE DOMAIN-CONTAINING PROTEIN"/>
    <property type="match status" value="1"/>
</dbReference>
<dbReference type="Gene3D" id="3.40.50.720">
    <property type="entry name" value="NAD(P)-binding Rossmann-like Domain"/>
    <property type="match status" value="1"/>
</dbReference>
<dbReference type="PANTHER" id="PTHR47129">
    <property type="entry name" value="QUINONE OXIDOREDUCTASE 2"/>
    <property type="match status" value="1"/>
</dbReference>
<feature type="domain" description="NAD(P)-binding" evidence="1">
    <location>
        <begin position="6"/>
        <end position="168"/>
    </location>
</feature>
<evidence type="ECO:0000313" key="2">
    <source>
        <dbReference type="EMBL" id="PWK31690.1"/>
    </source>
</evidence>
<reference evidence="2 3" key="1">
    <citation type="submission" date="2018-05" db="EMBL/GenBank/DDBJ databases">
        <title>Genomic Encyclopedia of Archaeal and Bacterial Type Strains, Phase II (KMG-II): from individual species to whole genera.</title>
        <authorList>
            <person name="Goeker M."/>
        </authorList>
    </citation>
    <scope>NUCLEOTIDE SEQUENCE [LARGE SCALE GENOMIC DNA]</scope>
    <source>
        <strain evidence="2 3">DSM 45184</strain>
    </source>
</reference>